<feature type="compositionally biased region" description="Low complexity" evidence="2">
    <location>
        <begin position="46"/>
        <end position="59"/>
    </location>
</feature>
<dbReference type="PANTHER" id="PTHR10039">
    <property type="entry name" value="AMELOGENIN"/>
    <property type="match status" value="1"/>
</dbReference>
<feature type="compositionally biased region" description="Basic and acidic residues" evidence="2">
    <location>
        <begin position="1"/>
        <end position="23"/>
    </location>
</feature>
<dbReference type="InterPro" id="IPR027417">
    <property type="entry name" value="P-loop_NTPase"/>
</dbReference>
<dbReference type="Pfam" id="PF24883">
    <property type="entry name" value="NPHP3_N"/>
    <property type="match status" value="1"/>
</dbReference>
<keyword evidence="1" id="KW-0677">Repeat</keyword>
<dbReference type="Proteomes" id="UP000663853">
    <property type="component" value="Unassembled WGS sequence"/>
</dbReference>
<dbReference type="Gene3D" id="3.40.50.300">
    <property type="entry name" value="P-loop containing nucleotide triphosphate hydrolases"/>
    <property type="match status" value="1"/>
</dbReference>
<dbReference type="SUPFAM" id="SSF52540">
    <property type="entry name" value="P-loop containing nucleoside triphosphate hydrolases"/>
    <property type="match status" value="1"/>
</dbReference>
<evidence type="ECO:0000259" key="3">
    <source>
        <dbReference type="PROSITE" id="PS50837"/>
    </source>
</evidence>
<feature type="compositionally biased region" description="Polar residues" evidence="2">
    <location>
        <begin position="24"/>
        <end position="37"/>
    </location>
</feature>
<evidence type="ECO:0000256" key="1">
    <source>
        <dbReference type="ARBA" id="ARBA00022737"/>
    </source>
</evidence>
<accession>A0A8H3GRI2</accession>
<organism evidence="4 5">
    <name type="scientific">Rhizoctonia solani</name>
    <dbReference type="NCBI Taxonomy" id="456999"/>
    <lineage>
        <taxon>Eukaryota</taxon>
        <taxon>Fungi</taxon>
        <taxon>Dikarya</taxon>
        <taxon>Basidiomycota</taxon>
        <taxon>Agaricomycotina</taxon>
        <taxon>Agaricomycetes</taxon>
        <taxon>Cantharellales</taxon>
        <taxon>Ceratobasidiaceae</taxon>
        <taxon>Rhizoctonia</taxon>
    </lineage>
</organism>
<evidence type="ECO:0000313" key="4">
    <source>
        <dbReference type="EMBL" id="CAE6462339.1"/>
    </source>
</evidence>
<dbReference type="AlphaFoldDB" id="A0A8H3GRI2"/>
<evidence type="ECO:0000313" key="5">
    <source>
        <dbReference type="Proteomes" id="UP000663853"/>
    </source>
</evidence>
<dbReference type="EMBL" id="CAJMXA010001524">
    <property type="protein sequence ID" value="CAE6462339.1"/>
    <property type="molecule type" value="Genomic_DNA"/>
</dbReference>
<reference evidence="4" key="1">
    <citation type="submission" date="2021-01" db="EMBL/GenBank/DDBJ databases">
        <authorList>
            <person name="Kaushik A."/>
        </authorList>
    </citation>
    <scope>NUCLEOTIDE SEQUENCE</scope>
    <source>
        <strain evidence="4">AG6-10EEA</strain>
    </source>
</reference>
<feature type="domain" description="NACHT" evidence="3">
    <location>
        <begin position="308"/>
        <end position="453"/>
    </location>
</feature>
<dbReference type="InterPro" id="IPR056884">
    <property type="entry name" value="NPHP3-like_N"/>
</dbReference>
<feature type="non-terminal residue" evidence="4">
    <location>
        <position position="747"/>
    </location>
</feature>
<dbReference type="InterPro" id="IPR007111">
    <property type="entry name" value="NACHT_NTPase"/>
</dbReference>
<name>A0A8H3GRI2_9AGAM</name>
<evidence type="ECO:0000256" key="2">
    <source>
        <dbReference type="SAM" id="MobiDB-lite"/>
    </source>
</evidence>
<sequence>MAFREKWEKQGRAFPRRVERSNDSHTNATTPLSTGLLPNTPILRFLSPSGGLGLSNSDSQPAESPITSNLGGGDTRDTAKDIGTDLVRLKVTTRRANKDELDWIGAKTFQSMLSQMPDSPLKLMTDEFIQCIDIFERATKGGEHRRLRNELDLLFHELGAQVGTIHSLMTPSTETLCRSICEKLRRIRERQGGSNVKWYLRIRGIFELDQILLDYRRIRCDLQRVSVCYISPRNYETLLTFKKLNMDTKTWQAPGNQEFLLERLRPSLSARHDSSQAASLHRGACTSGTRTSELDRMLDWIHDPDTDSTYWLSGMAGTGKTTIVYSLCEQLDIEKLLAASFFCSRSLPECREVDHIMRSIAYQLAQFSYPFRCALSRALRKDPGLFKKDIRTQFQHLISNPLVQVQEAMPEGLVVVIDALDECEDKDSTSQILEVLLNRASHLPVKFVASSRPELAIQKKMDEQRGKRMTVGTISFVLRMTETRVRTALQGLTSVLLLWGTGQLVTTLHTSFLDFMLDPKRSIKYCCRKQIYQEALALGCFRWIRENRPQFNICGLASSFIRDSDVPDLRSRVDEAIPWELYYVCRHWAAHLEHTRKSAQLLEAFFDLLSCRLMLWIEVMNLKNSLHTGPDMLWRAGTWVNKEECDEAIVQLTQSAWQFITDYQFGAAKLSTPHIYQSMLFFLPPSSPLGSHYAKRMRRSFPYDSMRIQPRIELSGRIDFDEKIGAVEWLPNGTRIIAAVSNRIVVI</sequence>
<gene>
    <name evidence="4" type="ORF">RDB_LOCUS63497</name>
</gene>
<dbReference type="PROSITE" id="PS50837">
    <property type="entry name" value="NACHT"/>
    <property type="match status" value="1"/>
</dbReference>
<proteinExistence type="predicted"/>
<comment type="caution">
    <text evidence="4">The sequence shown here is derived from an EMBL/GenBank/DDBJ whole genome shotgun (WGS) entry which is preliminary data.</text>
</comment>
<feature type="region of interest" description="Disordered" evidence="2">
    <location>
        <begin position="1"/>
        <end position="78"/>
    </location>
</feature>
<protein>
    <recommendedName>
        <fullName evidence="3">NACHT domain-containing protein</fullName>
    </recommendedName>
</protein>
<feature type="compositionally biased region" description="Polar residues" evidence="2">
    <location>
        <begin position="60"/>
        <end position="69"/>
    </location>
</feature>